<name>A0A2S5J048_9MICC</name>
<accession>A0A2S5J048</accession>
<protein>
    <submittedName>
        <fullName evidence="1">Uncharacterized protein</fullName>
    </submittedName>
</protein>
<dbReference type="Proteomes" id="UP000239297">
    <property type="component" value="Unassembled WGS sequence"/>
</dbReference>
<dbReference type="RefSeq" id="WP_104120706.1">
    <property type="nucleotide sequence ID" value="NZ_PRKW01000002.1"/>
</dbReference>
<dbReference type="EMBL" id="PRKW01000002">
    <property type="protein sequence ID" value="PPB50216.1"/>
    <property type="molecule type" value="Genomic_DNA"/>
</dbReference>
<sequence length="133" mass="15238">MKRIPSDPVEAWRPVDESVGLTFEDVTGVPQPCRLRWRGSLWHVLGPSRHWSTWRALPSTPTGMEDVRPIHPWRTDFWRFRAQTGPVSPILHFEVRRAGTDWRLVRLGATFDLPPAPRTGATIRTDRAGPLVQ</sequence>
<comment type="caution">
    <text evidence="1">The sequence shown here is derived from an EMBL/GenBank/DDBJ whole genome shotgun (WGS) entry which is preliminary data.</text>
</comment>
<dbReference type="AlphaFoldDB" id="A0A2S5J048"/>
<reference evidence="1 2" key="1">
    <citation type="journal article" date="2014" name="Int. J. Syst. Evol. Microbiol.">
        <title>Arthrobacter pityocampae sp. nov., isolated from Thaumetopoea pityocampa (Lep., Thaumetopoeidae).</title>
        <authorList>
            <person name="Ince I.A."/>
            <person name="Demirbag Z."/>
            <person name="Kati H."/>
        </authorList>
    </citation>
    <scope>NUCLEOTIDE SEQUENCE [LARGE SCALE GENOMIC DNA]</scope>
    <source>
        <strain evidence="1 2">Tp2</strain>
    </source>
</reference>
<keyword evidence="2" id="KW-1185">Reference proteome</keyword>
<evidence type="ECO:0000313" key="2">
    <source>
        <dbReference type="Proteomes" id="UP000239297"/>
    </source>
</evidence>
<organism evidence="1 2">
    <name type="scientific">Arthrobacter pityocampae</name>
    <dbReference type="NCBI Taxonomy" id="547334"/>
    <lineage>
        <taxon>Bacteria</taxon>
        <taxon>Bacillati</taxon>
        <taxon>Actinomycetota</taxon>
        <taxon>Actinomycetes</taxon>
        <taxon>Micrococcales</taxon>
        <taxon>Micrococcaceae</taxon>
        <taxon>Arthrobacter</taxon>
    </lineage>
</organism>
<gene>
    <name evidence="1" type="ORF">C4K88_06035</name>
</gene>
<evidence type="ECO:0000313" key="1">
    <source>
        <dbReference type="EMBL" id="PPB50216.1"/>
    </source>
</evidence>
<dbReference type="OrthoDB" id="4940737at2"/>
<proteinExistence type="predicted"/>